<keyword evidence="3" id="KW-1185">Reference proteome</keyword>
<dbReference type="AlphaFoldDB" id="A0A5C5B7I5"/>
<evidence type="ECO:0000256" key="1">
    <source>
        <dbReference type="SAM" id="MobiDB-lite"/>
    </source>
</evidence>
<gene>
    <name evidence="2" type="ORF">FH969_14555</name>
</gene>
<organism evidence="2 3">
    <name type="scientific">Miniimonas arenae</name>
    <dbReference type="NCBI Taxonomy" id="676201"/>
    <lineage>
        <taxon>Bacteria</taxon>
        <taxon>Bacillati</taxon>
        <taxon>Actinomycetota</taxon>
        <taxon>Actinomycetes</taxon>
        <taxon>Micrococcales</taxon>
        <taxon>Beutenbergiaceae</taxon>
        <taxon>Miniimonas</taxon>
    </lineage>
</organism>
<sequence length="132" mass="14577">MKERAAELKAQATGGKGAAKREREAQALIDALEALPQPDRTLATRFHDIVRSEAPDLAPRTWYGMPAYAKDDKVLTFLQPASKFDTRYSTIGFNDVAALDDGEMWPASYAVPEITDDVEQRLRALVRRAVGG</sequence>
<accession>A0A5C5B7I5</accession>
<reference evidence="2 3" key="1">
    <citation type="submission" date="2019-06" db="EMBL/GenBank/DDBJ databases">
        <title>Draft genome sequence of Miniimonas arenae KCTC 19750T isolated from sea sand.</title>
        <authorList>
            <person name="Park S.-J."/>
        </authorList>
    </citation>
    <scope>NUCLEOTIDE SEQUENCE [LARGE SCALE GENOMIC DNA]</scope>
    <source>
        <strain evidence="2 3">KCTC 19750</strain>
    </source>
</reference>
<comment type="caution">
    <text evidence="2">The sequence shown here is derived from an EMBL/GenBank/DDBJ whole genome shotgun (WGS) entry which is preliminary data.</text>
</comment>
<name>A0A5C5B7I5_9MICO</name>
<feature type="region of interest" description="Disordered" evidence="1">
    <location>
        <begin position="1"/>
        <end position="21"/>
    </location>
</feature>
<proteinExistence type="predicted"/>
<dbReference type="EMBL" id="VENP01000097">
    <property type="protein sequence ID" value="TNU72850.1"/>
    <property type="molecule type" value="Genomic_DNA"/>
</dbReference>
<dbReference type="OrthoDB" id="32458at2"/>
<dbReference type="Proteomes" id="UP000313849">
    <property type="component" value="Unassembled WGS sequence"/>
</dbReference>
<dbReference type="SUPFAM" id="SSF159888">
    <property type="entry name" value="YdhG-like"/>
    <property type="match status" value="1"/>
</dbReference>
<protein>
    <recommendedName>
        <fullName evidence="4">DUF1801 domain-containing protein</fullName>
    </recommendedName>
</protein>
<evidence type="ECO:0000313" key="3">
    <source>
        <dbReference type="Proteomes" id="UP000313849"/>
    </source>
</evidence>
<evidence type="ECO:0000313" key="2">
    <source>
        <dbReference type="EMBL" id="TNU72850.1"/>
    </source>
</evidence>
<evidence type="ECO:0008006" key="4">
    <source>
        <dbReference type="Google" id="ProtNLM"/>
    </source>
</evidence>